<evidence type="ECO:0000256" key="5">
    <source>
        <dbReference type="SAM" id="Phobius"/>
    </source>
</evidence>
<gene>
    <name evidence="7" type="ORF">ACFQ14_04520</name>
</gene>
<evidence type="ECO:0000256" key="3">
    <source>
        <dbReference type="ARBA" id="ARBA00022989"/>
    </source>
</evidence>
<dbReference type="EMBL" id="JBHTJV010000003">
    <property type="protein sequence ID" value="MFD0915662.1"/>
    <property type="molecule type" value="Genomic_DNA"/>
</dbReference>
<accession>A0ABW3FB53</accession>
<feature type="transmembrane region" description="Helical" evidence="5">
    <location>
        <begin position="250"/>
        <end position="272"/>
    </location>
</feature>
<feature type="transmembrane region" description="Helical" evidence="5">
    <location>
        <begin position="210"/>
        <end position="230"/>
    </location>
</feature>
<feature type="domain" description="Sodium/calcium exchanger membrane region" evidence="6">
    <location>
        <begin position="5"/>
        <end position="143"/>
    </location>
</feature>
<dbReference type="InterPro" id="IPR044880">
    <property type="entry name" value="NCX_ion-bd_dom_sf"/>
</dbReference>
<feature type="transmembrane region" description="Helical" evidence="5">
    <location>
        <begin position="103"/>
        <end position="120"/>
    </location>
</feature>
<feature type="transmembrane region" description="Helical" evidence="5">
    <location>
        <begin position="302"/>
        <end position="319"/>
    </location>
</feature>
<dbReference type="Gene3D" id="1.20.1420.30">
    <property type="entry name" value="NCX, central ion-binding region"/>
    <property type="match status" value="2"/>
</dbReference>
<evidence type="ECO:0000256" key="2">
    <source>
        <dbReference type="ARBA" id="ARBA00022692"/>
    </source>
</evidence>
<evidence type="ECO:0000256" key="4">
    <source>
        <dbReference type="ARBA" id="ARBA00023136"/>
    </source>
</evidence>
<organism evidence="7 8">
    <name type="scientific">Pseudahrensia aquimaris</name>
    <dbReference type="NCBI Taxonomy" id="744461"/>
    <lineage>
        <taxon>Bacteria</taxon>
        <taxon>Pseudomonadati</taxon>
        <taxon>Pseudomonadota</taxon>
        <taxon>Alphaproteobacteria</taxon>
        <taxon>Hyphomicrobiales</taxon>
        <taxon>Ahrensiaceae</taxon>
        <taxon>Pseudahrensia</taxon>
    </lineage>
</organism>
<keyword evidence="8" id="KW-1185">Reference proteome</keyword>
<feature type="transmembrane region" description="Helical" evidence="5">
    <location>
        <begin position="176"/>
        <end position="198"/>
    </location>
</feature>
<evidence type="ECO:0000313" key="7">
    <source>
        <dbReference type="EMBL" id="MFD0915662.1"/>
    </source>
</evidence>
<comment type="caution">
    <text evidence="7">The sequence shown here is derived from an EMBL/GenBank/DDBJ whole genome shotgun (WGS) entry which is preliminary data.</text>
</comment>
<dbReference type="InterPro" id="IPR004837">
    <property type="entry name" value="NaCa_Exmemb"/>
</dbReference>
<feature type="domain" description="Sodium/calcium exchanger membrane region" evidence="6">
    <location>
        <begin position="177"/>
        <end position="316"/>
    </location>
</feature>
<keyword evidence="2 5" id="KW-0812">Transmembrane</keyword>
<feature type="transmembrane region" description="Helical" evidence="5">
    <location>
        <begin position="6"/>
        <end position="22"/>
    </location>
</feature>
<dbReference type="Proteomes" id="UP001597101">
    <property type="component" value="Unassembled WGS sequence"/>
</dbReference>
<comment type="subcellular location">
    <subcellularLocation>
        <location evidence="1">Membrane</location>
        <topology evidence="1">Multi-pass membrane protein</topology>
    </subcellularLocation>
</comment>
<dbReference type="Pfam" id="PF01699">
    <property type="entry name" value="Na_Ca_ex"/>
    <property type="match status" value="2"/>
</dbReference>
<dbReference type="PANTHER" id="PTHR10846">
    <property type="entry name" value="SODIUM/POTASSIUM/CALCIUM EXCHANGER"/>
    <property type="match status" value="1"/>
</dbReference>
<reference evidence="8" key="1">
    <citation type="journal article" date="2019" name="Int. J. Syst. Evol. Microbiol.">
        <title>The Global Catalogue of Microorganisms (GCM) 10K type strain sequencing project: providing services to taxonomists for standard genome sequencing and annotation.</title>
        <authorList>
            <consortium name="The Broad Institute Genomics Platform"/>
            <consortium name="The Broad Institute Genome Sequencing Center for Infectious Disease"/>
            <person name="Wu L."/>
            <person name="Ma J."/>
        </authorList>
    </citation>
    <scope>NUCLEOTIDE SEQUENCE [LARGE SCALE GENOMIC DNA]</scope>
    <source>
        <strain evidence="8">CCUG 60023</strain>
    </source>
</reference>
<dbReference type="RefSeq" id="WP_377211510.1">
    <property type="nucleotide sequence ID" value="NZ_JBHTJV010000003.1"/>
</dbReference>
<dbReference type="InterPro" id="IPR004481">
    <property type="entry name" value="K/Na/Ca-exchanger"/>
</dbReference>
<protein>
    <submittedName>
        <fullName evidence="7">Calcium/sodium antiporter</fullName>
    </submittedName>
</protein>
<sequence length="320" mass="33098">MLAYPLFAIGLFFLVYGGDWLVKGSVGLAERLSIPPLIIGLTIVAFGTSAPELVISLNAALGGAGGLAVGNVVGSNIANVLLVLGAPALITPIIFADHGVKRSLIFLVITTVIFMGMLATGTLGRLFGLVLLVMLASFLYMQYRDAMSQKAADAAAAAEDDYLDEVGEVPTETRTIVIYILMGLIALPLAAHVTVSAATDIALQWGVSEAVIGLTIVAIGTSLPELATGISAARQGNASVGVGNVIGSNLFNIAAIMGITATVIPVGVAAHIINFDMWVMFVATLFLIALPLLNIKIDKGMGALLLGFFSVYILATVLIT</sequence>
<proteinExistence type="predicted"/>
<feature type="transmembrane region" description="Helical" evidence="5">
    <location>
        <begin position="278"/>
        <end position="295"/>
    </location>
</feature>
<dbReference type="NCBIfam" id="TIGR00367">
    <property type="entry name" value="calcium/sodium antiporter"/>
    <property type="match status" value="1"/>
</dbReference>
<name>A0ABW3FB53_9HYPH</name>
<evidence type="ECO:0000256" key="1">
    <source>
        <dbReference type="ARBA" id="ARBA00004141"/>
    </source>
</evidence>
<dbReference type="PANTHER" id="PTHR10846:SF8">
    <property type="entry name" value="INNER MEMBRANE PROTEIN YRBG"/>
    <property type="match status" value="1"/>
</dbReference>
<feature type="transmembrane region" description="Helical" evidence="5">
    <location>
        <begin position="77"/>
        <end position="96"/>
    </location>
</feature>
<keyword evidence="4 5" id="KW-0472">Membrane</keyword>
<keyword evidence="3 5" id="KW-1133">Transmembrane helix</keyword>
<feature type="transmembrane region" description="Helical" evidence="5">
    <location>
        <begin position="34"/>
        <end position="57"/>
    </location>
</feature>
<evidence type="ECO:0000259" key="6">
    <source>
        <dbReference type="Pfam" id="PF01699"/>
    </source>
</evidence>
<evidence type="ECO:0000313" key="8">
    <source>
        <dbReference type="Proteomes" id="UP001597101"/>
    </source>
</evidence>